<gene>
    <name evidence="1" type="ORF">METZ01_LOCUS383339</name>
</gene>
<evidence type="ECO:0000313" key="1">
    <source>
        <dbReference type="EMBL" id="SVD30485.1"/>
    </source>
</evidence>
<protein>
    <recommendedName>
        <fullName evidence="2">Neutral/alkaline non-lysosomal ceramidase N-terminal domain-containing protein</fullName>
    </recommendedName>
</protein>
<proteinExistence type="predicted"/>
<sequence>MDTTRRNFVRNTAGITCAALAAPTVFGADSKTILRAGAAETVVTPGKGVLLIGPMKAAEGVHDDLFARILVLDDGDIRLVIATLDYLGFDFAYTNVLLKAIAEAADVPVVNVMLNCSHTHSAPLSAPWGPWLKEKNLPFHHFLPERLVKITRRAVSTLRPAIARHHREPVQIGFNRRLLHNGRITMEPNPHGAVLPWVDVLVLEESGGEEIAMLFSHAAHPVIVHDTSTLVSADYPGFAVEQVRRKSSGKAICLFAQGCGGNINAFPWRGG</sequence>
<evidence type="ECO:0008006" key="2">
    <source>
        <dbReference type="Google" id="ProtNLM"/>
    </source>
</evidence>
<reference evidence="1" key="1">
    <citation type="submission" date="2018-05" db="EMBL/GenBank/DDBJ databases">
        <authorList>
            <person name="Lanie J.A."/>
            <person name="Ng W.-L."/>
            <person name="Kazmierczak K.M."/>
            <person name="Andrzejewski T.M."/>
            <person name="Davidsen T.M."/>
            <person name="Wayne K.J."/>
            <person name="Tettelin H."/>
            <person name="Glass J.I."/>
            <person name="Rusch D."/>
            <person name="Podicherti R."/>
            <person name="Tsui H.-C.T."/>
            <person name="Winkler M.E."/>
        </authorList>
    </citation>
    <scope>NUCLEOTIDE SEQUENCE</scope>
</reference>
<organism evidence="1">
    <name type="scientific">marine metagenome</name>
    <dbReference type="NCBI Taxonomy" id="408172"/>
    <lineage>
        <taxon>unclassified sequences</taxon>
        <taxon>metagenomes</taxon>
        <taxon>ecological metagenomes</taxon>
    </lineage>
</organism>
<name>A0A382U9D8_9ZZZZ</name>
<dbReference type="AlphaFoldDB" id="A0A382U9D8"/>
<dbReference type="PROSITE" id="PS51318">
    <property type="entry name" value="TAT"/>
    <property type="match status" value="1"/>
</dbReference>
<feature type="non-terminal residue" evidence="1">
    <location>
        <position position="271"/>
    </location>
</feature>
<dbReference type="InterPro" id="IPR006311">
    <property type="entry name" value="TAT_signal"/>
</dbReference>
<dbReference type="EMBL" id="UINC01142259">
    <property type="protein sequence ID" value="SVD30485.1"/>
    <property type="molecule type" value="Genomic_DNA"/>
</dbReference>
<accession>A0A382U9D8</accession>